<feature type="region of interest" description="Disordered" evidence="1">
    <location>
        <begin position="1056"/>
        <end position="1104"/>
    </location>
</feature>
<dbReference type="GeneID" id="94432440"/>
<feature type="compositionally biased region" description="Acidic residues" evidence="1">
    <location>
        <begin position="1065"/>
        <end position="1083"/>
    </location>
</feature>
<feature type="compositionally biased region" description="Polar residues" evidence="1">
    <location>
        <begin position="787"/>
        <end position="802"/>
    </location>
</feature>
<feature type="compositionally biased region" description="Basic and acidic residues" evidence="1">
    <location>
        <begin position="194"/>
        <end position="204"/>
    </location>
</feature>
<proteinExistence type="predicted"/>
<feature type="compositionally biased region" description="Basic and acidic residues" evidence="1">
    <location>
        <begin position="1178"/>
        <end position="1194"/>
    </location>
</feature>
<feature type="compositionally biased region" description="Low complexity" evidence="1">
    <location>
        <begin position="430"/>
        <end position="442"/>
    </location>
</feature>
<organism evidence="2 3">
    <name type="scientific">Cystoisospora suis</name>
    <dbReference type="NCBI Taxonomy" id="483139"/>
    <lineage>
        <taxon>Eukaryota</taxon>
        <taxon>Sar</taxon>
        <taxon>Alveolata</taxon>
        <taxon>Apicomplexa</taxon>
        <taxon>Conoidasida</taxon>
        <taxon>Coccidia</taxon>
        <taxon>Eucoccidiorida</taxon>
        <taxon>Eimeriorina</taxon>
        <taxon>Sarcocystidae</taxon>
        <taxon>Cystoisospora</taxon>
    </lineage>
</organism>
<protein>
    <submittedName>
        <fullName evidence="2">Uncharacterized protein</fullName>
    </submittedName>
</protein>
<feature type="region of interest" description="Disordered" evidence="1">
    <location>
        <begin position="1170"/>
        <end position="1194"/>
    </location>
</feature>
<feature type="compositionally biased region" description="Basic and acidic residues" evidence="1">
    <location>
        <begin position="706"/>
        <end position="718"/>
    </location>
</feature>
<feature type="compositionally biased region" description="Acidic residues" evidence="1">
    <location>
        <begin position="690"/>
        <end position="705"/>
    </location>
</feature>
<feature type="compositionally biased region" description="Basic and acidic residues" evidence="1">
    <location>
        <begin position="265"/>
        <end position="285"/>
    </location>
</feature>
<evidence type="ECO:0000313" key="3">
    <source>
        <dbReference type="Proteomes" id="UP000221165"/>
    </source>
</evidence>
<dbReference type="VEuPathDB" id="ToxoDB:CSUI_009110"/>
<dbReference type="RefSeq" id="XP_067918797.1">
    <property type="nucleotide sequence ID" value="XM_068069229.1"/>
</dbReference>
<feature type="compositionally biased region" description="Basic and acidic residues" evidence="1">
    <location>
        <begin position="594"/>
        <end position="605"/>
    </location>
</feature>
<feature type="compositionally biased region" description="Low complexity" evidence="1">
    <location>
        <begin position="628"/>
        <end position="651"/>
    </location>
</feature>
<feature type="compositionally biased region" description="Low complexity" evidence="1">
    <location>
        <begin position="750"/>
        <end position="766"/>
    </location>
</feature>
<feature type="compositionally biased region" description="Basic and acidic residues" evidence="1">
    <location>
        <begin position="167"/>
        <end position="179"/>
    </location>
</feature>
<feature type="compositionally biased region" description="Low complexity" evidence="1">
    <location>
        <begin position="221"/>
        <end position="233"/>
    </location>
</feature>
<dbReference type="Proteomes" id="UP000221165">
    <property type="component" value="Unassembled WGS sequence"/>
</dbReference>
<feature type="compositionally biased region" description="Basic and acidic residues" evidence="1">
    <location>
        <begin position="740"/>
        <end position="749"/>
    </location>
</feature>
<dbReference type="EMBL" id="MIGC01005295">
    <property type="protein sequence ID" value="PHJ17072.1"/>
    <property type="molecule type" value="Genomic_DNA"/>
</dbReference>
<accession>A0A2C6KKS6</accession>
<feature type="compositionally biased region" description="Basic and acidic residues" evidence="1">
    <location>
        <begin position="538"/>
        <end position="547"/>
    </location>
</feature>
<comment type="caution">
    <text evidence="2">The sequence shown here is derived from an EMBL/GenBank/DDBJ whole genome shotgun (WGS) entry which is preliminary data.</text>
</comment>
<feature type="compositionally biased region" description="Low complexity" evidence="1">
    <location>
        <begin position="810"/>
        <end position="839"/>
    </location>
</feature>
<evidence type="ECO:0000256" key="1">
    <source>
        <dbReference type="SAM" id="MobiDB-lite"/>
    </source>
</evidence>
<name>A0A2C6KKS6_9APIC</name>
<dbReference type="OrthoDB" id="331394at2759"/>
<feature type="compositionally biased region" description="Low complexity" evidence="1">
    <location>
        <begin position="866"/>
        <end position="877"/>
    </location>
</feature>
<feature type="compositionally biased region" description="Basic and acidic residues" evidence="1">
    <location>
        <begin position="344"/>
        <end position="353"/>
    </location>
</feature>
<sequence length="1339" mass="148978">MSGYQQPPPPGHPSHIYLVPAYSSHPYSPHVLHSSQGPYPFSHTHAAVVPLPYTLQTEGQGDEGPAVEERQTAPHLQPAMRGFLYPSPSPSSSFYPHPPAPLHPPHLPSAIAVLRGGEGEEELHRGVQHAKLTYHSRPMAGTTAIPRGGEGGVREEEEERGTRRRRREDQDPTGTERKPIYTSSPDGGIPPVLEMDRREEEMIDRRRRRETRPPGVIFETGSGPSSSSSSLPPDLHPLEKQQPFMTARRPLIRTRRREEEEEEEQQKQRGVEHYSYHPLQEEERRTRSRSRSVHGTEKGPSSFREEGRQGSFEGFSTHPPSSGVSTGREGREVYTSQMNFPRKKGGEEEQGCREEEEEQGRLQRLSSYESSGEKRLLSIGSYRGHNLPSRSLLSRDKEDEADSRRRRRSPCTSHMVSGVQRHDDERARSHLSQSSYPSSSPPHGRVYDRAGIPPQEQQRHLIQGTQVVVVEEEEGQRVKNLMYCPPQSRYSHPYHALEDPLQNTFFHEAKRQRDRGSHEFETSVSFISSSALLPSHGNEGERPDGVRQQRGVKPQRQGGQREEEEEYFAPSASRQEIPGLKADSLYSSRQQIETYDKNRTREDGRNSLITSPSTSTLTPSMATGATPSLSTSSVQGCSSSSSLPPLPGFSSARDFKKSEGGDLQAGLRDKGHSSRLLGASDKTRLRIEEKEEGEEDEKEEGEEEEGHVSHRQDERRSGEPSSVGTHARDRSYQGGLSIPSREETGDSHRVSASSSSFHRTRSLSASLETEEDGSRSGVSTHPPHHLSNATNPSQQPLGTSRFQGRKDPTADATSSSASSGGMKSHLSLSSSSVSSSNSKPLMNEEERGLNHARPMNEEMIRPQQVSSSSSSRFSSSSLNQRQEHQESHEGRFLLPSSSSKADLFPSLSSKSQDNSSFSYDASLFQELRYASFYPPLSKRLSSSLLSSSSSFLPSLSSSSLSSRLHPLKRLSPSSSPSSSSRRRGKIIPLRCLRPYQRDVSLVFMILRPVLDPPIRPSPASSRSSFLAQHRLHYLVADISASALLAIPADFMERHRRRGAQGRGQEDEEDFFGDETEAEDEEEGEGRQRVKGLNGGRGGEEGEETVLKKDSVAGRQQGYTKADEEEEERKMLSLKALLQPGDICRLTGGLTAWSLKGEMLVTLERSGFSLSKSSTARGGVEEGGREGRGWRRREEEGSFPTRGRLEVLGRFSFPFVIEPDMSCMYTAVAGESERGWARGKSQMSPDFHKYILSEEEEEDLSKELNLLLSSYLSKKNTTSSFPLSCFMAKESLDERSETGALDKQCVGGLRSSQFSLPDSYHTLDDMFDSVPLSHLVFLYS</sequence>
<feature type="compositionally biased region" description="Basic and acidic residues" evidence="1">
    <location>
        <begin position="881"/>
        <end position="891"/>
    </location>
</feature>
<feature type="region of interest" description="Disordered" evidence="1">
    <location>
        <begin position="527"/>
        <end position="897"/>
    </location>
</feature>
<gene>
    <name evidence="2" type="ORF">CSUI_009110</name>
</gene>
<feature type="compositionally biased region" description="Basic and acidic residues" evidence="1">
    <location>
        <begin position="842"/>
        <end position="860"/>
    </location>
</feature>
<evidence type="ECO:0000313" key="2">
    <source>
        <dbReference type="EMBL" id="PHJ17072.1"/>
    </source>
</evidence>
<keyword evidence="3" id="KW-1185">Reference proteome</keyword>
<feature type="region of interest" description="Disordered" evidence="1">
    <location>
        <begin position="137"/>
        <end position="463"/>
    </location>
</feature>
<feature type="compositionally biased region" description="Low complexity" evidence="1">
    <location>
        <begin position="607"/>
        <end position="620"/>
    </location>
</feature>
<reference evidence="2 3" key="1">
    <citation type="journal article" date="2017" name="Int. J. Parasitol.">
        <title>The genome of the protozoan parasite Cystoisospora suis and a reverse vaccinology approach to identify vaccine candidates.</title>
        <authorList>
            <person name="Palmieri N."/>
            <person name="Shrestha A."/>
            <person name="Ruttkowski B."/>
            <person name="Beck T."/>
            <person name="Vogl C."/>
            <person name="Tomley F."/>
            <person name="Blake D.P."/>
            <person name="Joachim A."/>
        </authorList>
    </citation>
    <scope>NUCLEOTIDE SEQUENCE [LARGE SCALE GENOMIC DNA]</scope>
    <source>
        <strain evidence="2 3">Wien I</strain>
    </source>
</reference>